<feature type="transmembrane region" description="Helical" evidence="5">
    <location>
        <begin position="398"/>
        <end position="417"/>
    </location>
</feature>
<dbReference type="InterPro" id="IPR005828">
    <property type="entry name" value="MFS_sugar_transport-like"/>
</dbReference>
<feature type="transmembrane region" description="Helical" evidence="5">
    <location>
        <begin position="110"/>
        <end position="130"/>
    </location>
</feature>
<feature type="transmembrane region" description="Helical" evidence="5">
    <location>
        <begin position="313"/>
        <end position="330"/>
    </location>
</feature>
<feature type="transmembrane region" description="Helical" evidence="5">
    <location>
        <begin position="142"/>
        <end position="160"/>
    </location>
</feature>
<proteinExistence type="predicted"/>
<reference evidence="7" key="1">
    <citation type="submission" date="2022-08" db="UniProtKB">
        <authorList>
            <consortium name="EnsemblMetazoa"/>
        </authorList>
    </citation>
    <scope>IDENTIFICATION</scope>
    <source>
        <strain evidence="7">05x7-T-G4-1.051#20</strain>
    </source>
</reference>
<protein>
    <recommendedName>
        <fullName evidence="6">Major facilitator superfamily (MFS) profile domain-containing protein</fullName>
    </recommendedName>
</protein>
<dbReference type="CDD" id="cd17317">
    <property type="entry name" value="MFS_SLC22"/>
    <property type="match status" value="1"/>
</dbReference>
<dbReference type="GO" id="GO:0022857">
    <property type="term" value="F:transmembrane transporter activity"/>
    <property type="evidence" value="ECO:0007669"/>
    <property type="project" value="InterPro"/>
</dbReference>
<evidence type="ECO:0000256" key="1">
    <source>
        <dbReference type="ARBA" id="ARBA00004141"/>
    </source>
</evidence>
<evidence type="ECO:0000313" key="7">
    <source>
        <dbReference type="EnsemblMetazoa" id="G12992.1:cds"/>
    </source>
</evidence>
<dbReference type="Pfam" id="PF00083">
    <property type="entry name" value="Sugar_tr"/>
    <property type="match status" value="1"/>
</dbReference>
<keyword evidence="2 5" id="KW-0812">Transmembrane</keyword>
<dbReference type="PANTHER" id="PTHR24064">
    <property type="entry name" value="SOLUTE CARRIER FAMILY 22 MEMBER"/>
    <property type="match status" value="1"/>
</dbReference>
<dbReference type="InterPro" id="IPR020846">
    <property type="entry name" value="MFS_dom"/>
</dbReference>
<comment type="subcellular location">
    <subcellularLocation>
        <location evidence="1">Membrane</location>
        <topology evidence="1">Multi-pass membrane protein</topology>
    </subcellularLocation>
</comment>
<dbReference type="OMA" id="WFGSAFA"/>
<dbReference type="SUPFAM" id="SSF103473">
    <property type="entry name" value="MFS general substrate transporter"/>
    <property type="match status" value="1"/>
</dbReference>
<feature type="transmembrane region" description="Helical" evidence="5">
    <location>
        <begin position="21"/>
        <end position="42"/>
    </location>
</feature>
<feature type="transmembrane region" description="Helical" evidence="5">
    <location>
        <begin position="429"/>
        <end position="453"/>
    </location>
</feature>
<dbReference type="AlphaFoldDB" id="A0A8W8I7Q1"/>
<dbReference type="Gene3D" id="1.20.1250.20">
    <property type="entry name" value="MFS general substrate transporter like domains"/>
    <property type="match status" value="1"/>
</dbReference>
<dbReference type="InterPro" id="IPR036259">
    <property type="entry name" value="MFS_trans_sf"/>
</dbReference>
<feature type="domain" description="Major facilitator superfamily (MFS) profile" evidence="6">
    <location>
        <begin position="59"/>
        <end position="487"/>
    </location>
</feature>
<dbReference type="PROSITE" id="PS50850">
    <property type="entry name" value="MFS"/>
    <property type="match status" value="1"/>
</dbReference>
<evidence type="ECO:0000313" key="8">
    <source>
        <dbReference type="Proteomes" id="UP000005408"/>
    </source>
</evidence>
<dbReference type="GO" id="GO:0016020">
    <property type="term" value="C:membrane"/>
    <property type="evidence" value="ECO:0007669"/>
    <property type="project" value="UniProtKB-SubCell"/>
</dbReference>
<evidence type="ECO:0000256" key="5">
    <source>
        <dbReference type="SAM" id="Phobius"/>
    </source>
</evidence>
<dbReference type="EnsemblMetazoa" id="G12992.3">
    <property type="protein sequence ID" value="G12992.3:cds"/>
    <property type="gene ID" value="G12992"/>
</dbReference>
<dbReference type="EnsemblMetazoa" id="G12992.2">
    <property type="protein sequence ID" value="G12992.2:cds"/>
    <property type="gene ID" value="G12992"/>
</dbReference>
<accession>A0A8W8I7Q1</accession>
<feature type="transmembrane region" description="Helical" evidence="5">
    <location>
        <begin position="342"/>
        <end position="361"/>
    </location>
</feature>
<keyword evidence="8" id="KW-1185">Reference proteome</keyword>
<feature type="transmembrane region" description="Helical" evidence="5">
    <location>
        <begin position="225"/>
        <end position="244"/>
    </location>
</feature>
<dbReference type="PROSITE" id="PS00216">
    <property type="entry name" value="SUGAR_TRANSPORT_1"/>
    <property type="match status" value="1"/>
</dbReference>
<evidence type="ECO:0000259" key="6">
    <source>
        <dbReference type="PROSITE" id="PS50850"/>
    </source>
</evidence>
<sequence>MLEFENVLRQLGSFGPYQRRVFVLVSMFETPVAWAMLLPIFLNVVPEWKCPDSSNASLTYNSSFTSNISFPLSINVNNCSESGLLCPEASFTKEIQTIVSEWSLVCDREWIPGTITTIQMCGLLVGALVMGQLADIFGRRRLLYLAYSLLLAVSLGSAFVNSWQLFAVFRFFIGALVGSVMVVNFVLPLEFVTPSWRTFCGCVGFWAVGLMTLAVWGYFITNWRYLVIGTSVSGVFMLFSWWFVPESPRWLLSKGRYDEAEAILKTVARYNKVDLPDFSTLRKVSEISNKPEKRFKNFSYWHLFRTCQMTKNSLIVMYGWFVSSSVYYGLNFNTRDLAGNLHLNVFISGLVEIPALVYVVALNNIFGRRKITLSLMLLAGISCLAVLVINLIDESQTTLIIVIAMIGKSAISGGWAATQVFSAETFPTVVRNIGIGACAMSARIGGIIAPQIVLLSKGSIDELPFAVFGGLALLCGFLMLCLPETNNKPLTDHIITIPGLDDEVKVNGRSMEEEIPLHHAES</sequence>
<evidence type="ECO:0000256" key="2">
    <source>
        <dbReference type="ARBA" id="ARBA00022692"/>
    </source>
</evidence>
<dbReference type="OrthoDB" id="3936150at2759"/>
<dbReference type="Proteomes" id="UP000005408">
    <property type="component" value="Unassembled WGS sequence"/>
</dbReference>
<evidence type="ECO:0000256" key="3">
    <source>
        <dbReference type="ARBA" id="ARBA00022989"/>
    </source>
</evidence>
<feature type="transmembrane region" description="Helical" evidence="5">
    <location>
        <begin position="166"/>
        <end position="187"/>
    </location>
</feature>
<feature type="transmembrane region" description="Helical" evidence="5">
    <location>
        <begin position="373"/>
        <end position="392"/>
    </location>
</feature>
<dbReference type="InterPro" id="IPR005829">
    <property type="entry name" value="Sugar_transporter_CS"/>
</dbReference>
<feature type="transmembrane region" description="Helical" evidence="5">
    <location>
        <begin position="465"/>
        <end position="482"/>
    </location>
</feature>
<name>A0A8W8I7Q1_MAGGI</name>
<evidence type="ECO:0000256" key="4">
    <source>
        <dbReference type="ARBA" id="ARBA00023136"/>
    </source>
</evidence>
<dbReference type="EnsemblMetazoa" id="G12992.1">
    <property type="protein sequence ID" value="G12992.1:cds"/>
    <property type="gene ID" value="G12992"/>
</dbReference>
<feature type="transmembrane region" description="Helical" evidence="5">
    <location>
        <begin position="199"/>
        <end position="219"/>
    </location>
</feature>
<organism evidence="7 8">
    <name type="scientific">Magallana gigas</name>
    <name type="common">Pacific oyster</name>
    <name type="synonym">Crassostrea gigas</name>
    <dbReference type="NCBI Taxonomy" id="29159"/>
    <lineage>
        <taxon>Eukaryota</taxon>
        <taxon>Metazoa</taxon>
        <taxon>Spiralia</taxon>
        <taxon>Lophotrochozoa</taxon>
        <taxon>Mollusca</taxon>
        <taxon>Bivalvia</taxon>
        <taxon>Autobranchia</taxon>
        <taxon>Pteriomorphia</taxon>
        <taxon>Ostreida</taxon>
        <taxon>Ostreoidea</taxon>
        <taxon>Ostreidae</taxon>
        <taxon>Magallana</taxon>
    </lineage>
</organism>
<keyword evidence="4 5" id="KW-0472">Membrane</keyword>
<dbReference type="PROSITE" id="PS00217">
    <property type="entry name" value="SUGAR_TRANSPORT_2"/>
    <property type="match status" value="1"/>
</dbReference>
<keyword evidence="3 5" id="KW-1133">Transmembrane helix</keyword>